<proteinExistence type="predicted"/>
<comment type="caution">
    <text evidence="2">The sequence shown here is derived from an EMBL/GenBank/DDBJ whole genome shotgun (WGS) entry which is preliminary data.</text>
</comment>
<dbReference type="InterPro" id="IPR014869">
    <property type="entry name" value="GT-D"/>
</dbReference>
<sequence length="308" mass="35726">MNIFYKVLNKIDWKINTSKSKNARLNNNLKVLNFEESINYIINSKCSLARYGDNEFTLMLNGEFLCPRNNSLPYQSADPHLKNRLVNILKDTEIEKYNLKLAVPRTLVDIDQENLTEGSIGFWENYLSELFYKISKFLRKDYLYLNSQISRFYLDDRNKKPSDIENRVSLWKKVWENEDLLIIESKGSGLGKDKTIYHNSKSIQRIECPNSNTYNHYQEIFSAAKELGDNKLIILALGPTATVMAYDLAKEGFRALDWGHLELENYFYQTQATAETEINGIKIGQVETIQNDPIPTANQSINYEMSII</sequence>
<dbReference type="EMBL" id="JBHTKY010000001">
    <property type="protein sequence ID" value="MFD1164040.1"/>
    <property type="molecule type" value="Genomic_DNA"/>
</dbReference>
<reference evidence="3" key="1">
    <citation type="journal article" date="2019" name="Int. J. Syst. Evol. Microbiol.">
        <title>The Global Catalogue of Microorganisms (GCM) 10K type strain sequencing project: providing services to taxonomists for standard genome sequencing and annotation.</title>
        <authorList>
            <consortium name="The Broad Institute Genomics Platform"/>
            <consortium name="The Broad Institute Genome Sequencing Center for Infectious Disease"/>
            <person name="Wu L."/>
            <person name="Ma J."/>
        </authorList>
    </citation>
    <scope>NUCLEOTIDE SEQUENCE [LARGE SCALE GENOMIC DNA]</scope>
    <source>
        <strain evidence="3">CCUG 52468</strain>
    </source>
</reference>
<name>A0ABW3RFV3_9SPHI</name>
<protein>
    <submittedName>
        <fullName evidence="2">GT-D fold domain-containing glycosyltransferase</fullName>
    </submittedName>
</protein>
<organism evidence="2 3">
    <name type="scientific">Sphingobacterium daejeonense</name>
    <dbReference type="NCBI Taxonomy" id="371142"/>
    <lineage>
        <taxon>Bacteria</taxon>
        <taxon>Pseudomonadati</taxon>
        <taxon>Bacteroidota</taxon>
        <taxon>Sphingobacteriia</taxon>
        <taxon>Sphingobacteriales</taxon>
        <taxon>Sphingobacteriaceae</taxon>
        <taxon>Sphingobacterium</taxon>
    </lineage>
</organism>
<gene>
    <name evidence="2" type="ORF">ACFQ2C_00320</name>
</gene>
<keyword evidence="3" id="KW-1185">Reference proteome</keyword>
<dbReference type="Proteomes" id="UP001597205">
    <property type="component" value="Unassembled WGS sequence"/>
</dbReference>
<evidence type="ECO:0000313" key="3">
    <source>
        <dbReference type="Proteomes" id="UP001597205"/>
    </source>
</evidence>
<evidence type="ECO:0000313" key="2">
    <source>
        <dbReference type="EMBL" id="MFD1164040.1"/>
    </source>
</evidence>
<dbReference type="RefSeq" id="WP_380894341.1">
    <property type="nucleotide sequence ID" value="NZ_JBHTKY010000001.1"/>
</dbReference>
<feature type="domain" description="Glycosyltransferase GT-D fold" evidence="1">
    <location>
        <begin position="49"/>
        <end position="280"/>
    </location>
</feature>
<evidence type="ECO:0000259" key="1">
    <source>
        <dbReference type="Pfam" id="PF08759"/>
    </source>
</evidence>
<dbReference type="Pfam" id="PF08759">
    <property type="entry name" value="GT-D"/>
    <property type="match status" value="1"/>
</dbReference>
<accession>A0ABW3RFV3</accession>